<dbReference type="Gene3D" id="1.10.443.10">
    <property type="entry name" value="Intergrase catalytic core"/>
    <property type="match status" value="1"/>
</dbReference>
<dbReference type="AlphaFoldDB" id="A0A0C1C0L8"/>
<keyword evidence="2" id="KW-0472">Membrane</keyword>
<gene>
    <name evidence="4" type="ORF">DB43_GT00120</name>
</gene>
<keyword evidence="2" id="KW-1133">Transmembrane helix</keyword>
<comment type="caution">
    <text evidence="4">The sequence shown here is derived from an EMBL/GenBank/DDBJ whole genome shotgun (WGS) entry which is preliminary data.</text>
</comment>
<proteinExistence type="predicted"/>
<organism evidence="4 5">
    <name type="scientific">Parachlamydia acanthamoebae</name>
    <dbReference type="NCBI Taxonomy" id="83552"/>
    <lineage>
        <taxon>Bacteria</taxon>
        <taxon>Pseudomonadati</taxon>
        <taxon>Chlamydiota</taxon>
        <taxon>Chlamydiia</taxon>
        <taxon>Parachlamydiales</taxon>
        <taxon>Parachlamydiaceae</taxon>
        <taxon>Parachlamydia</taxon>
    </lineage>
</organism>
<evidence type="ECO:0000313" key="5">
    <source>
        <dbReference type="Proteomes" id="UP000031307"/>
    </source>
</evidence>
<dbReference type="GO" id="GO:0015074">
    <property type="term" value="P:DNA integration"/>
    <property type="evidence" value="ECO:0007669"/>
    <property type="project" value="InterPro"/>
</dbReference>
<accession>A0A0C1C0L8</accession>
<protein>
    <recommendedName>
        <fullName evidence="3">Tyr recombinase domain-containing protein</fullName>
    </recommendedName>
</protein>
<name>A0A0C1C0L8_9BACT</name>
<dbReference type="InterPro" id="IPR011010">
    <property type="entry name" value="DNA_brk_join_enz"/>
</dbReference>
<dbReference type="Pfam" id="PF00589">
    <property type="entry name" value="Phage_integrase"/>
    <property type="match status" value="1"/>
</dbReference>
<evidence type="ECO:0000313" key="4">
    <source>
        <dbReference type="EMBL" id="KIA77171.1"/>
    </source>
</evidence>
<keyword evidence="1" id="KW-0233">DNA recombination</keyword>
<evidence type="ECO:0000259" key="3">
    <source>
        <dbReference type="Pfam" id="PF00589"/>
    </source>
</evidence>
<evidence type="ECO:0000256" key="2">
    <source>
        <dbReference type="SAM" id="Phobius"/>
    </source>
</evidence>
<dbReference type="EMBL" id="JSAM01000089">
    <property type="protein sequence ID" value="KIA77171.1"/>
    <property type="molecule type" value="Genomic_DNA"/>
</dbReference>
<dbReference type="GO" id="GO:0006310">
    <property type="term" value="P:DNA recombination"/>
    <property type="evidence" value="ECO:0007669"/>
    <property type="project" value="UniProtKB-KW"/>
</dbReference>
<keyword evidence="2" id="KW-0812">Transmembrane</keyword>
<dbReference type="GO" id="GO:0003677">
    <property type="term" value="F:DNA binding"/>
    <property type="evidence" value="ECO:0007669"/>
    <property type="project" value="InterPro"/>
</dbReference>
<dbReference type="Proteomes" id="UP000031307">
    <property type="component" value="Unassembled WGS sequence"/>
</dbReference>
<feature type="transmembrane region" description="Helical" evidence="2">
    <location>
        <begin position="12"/>
        <end position="30"/>
    </location>
</feature>
<dbReference type="InterPro" id="IPR013762">
    <property type="entry name" value="Integrase-like_cat_sf"/>
</dbReference>
<evidence type="ECO:0000256" key="1">
    <source>
        <dbReference type="ARBA" id="ARBA00023172"/>
    </source>
</evidence>
<dbReference type="SUPFAM" id="SSF56349">
    <property type="entry name" value="DNA breaking-rejoining enzymes"/>
    <property type="match status" value="1"/>
</dbReference>
<dbReference type="PATRIC" id="fig|83552.4.peg.1676"/>
<dbReference type="InterPro" id="IPR002104">
    <property type="entry name" value="Integrase_catalytic"/>
</dbReference>
<sequence>MNLKRILKVCKLSDSTYLFVIVVLALSTGMRKGRNIKSKMEDIDFQRNLIIIQTTKNGAVRMALLVGLSYELLKNLDSNGKSNLVFPSIG</sequence>
<reference evidence="4 5" key="1">
    <citation type="journal article" date="2014" name="Mol. Biol. Evol.">
        <title>Massive expansion of Ubiquitination-related gene families within the Chlamydiae.</title>
        <authorList>
            <person name="Domman D."/>
            <person name="Collingro A."/>
            <person name="Lagkouvardos I."/>
            <person name="Gehre L."/>
            <person name="Weinmaier T."/>
            <person name="Rattei T."/>
            <person name="Subtil A."/>
            <person name="Horn M."/>
        </authorList>
    </citation>
    <scope>NUCLEOTIDE SEQUENCE [LARGE SCALE GENOMIC DNA]</scope>
    <source>
        <strain evidence="4 5">OEW1</strain>
    </source>
</reference>
<feature type="domain" description="Tyr recombinase" evidence="3">
    <location>
        <begin position="2"/>
        <end position="88"/>
    </location>
</feature>